<organism evidence="9 10">
    <name type="scientific">Pseudarthrobacter phenanthrenivorans</name>
    <name type="common">Arthrobacter phenanthrenivorans</name>
    <dbReference type="NCBI Taxonomy" id="361575"/>
    <lineage>
        <taxon>Bacteria</taxon>
        <taxon>Bacillati</taxon>
        <taxon>Actinomycetota</taxon>
        <taxon>Actinomycetes</taxon>
        <taxon>Micrococcales</taxon>
        <taxon>Micrococcaceae</taxon>
        <taxon>Pseudarthrobacter</taxon>
    </lineage>
</organism>
<feature type="transmembrane region" description="Helical" evidence="7">
    <location>
        <begin position="112"/>
        <end position="134"/>
    </location>
</feature>
<feature type="transmembrane region" description="Helical" evidence="7">
    <location>
        <begin position="146"/>
        <end position="167"/>
    </location>
</feature>
<feature type="transmembrane region" description="Helical" evidence="7">
    <location>
        <begin position="21"/>
        <end position="43"/>
    </location>
</feature>
<keyword evidence="4 7" id="KW-0812">Transmembrane</keyword>
<evidence type="ECO:0000256" key="4">
    <source>
        <dbReference type="ARBA" id="ARBA00022692"/>
    </source>
</evidence>
<evidence type="ECO:0000256" key="3">
    <source>
        <dbReference type="ARBA" id="ARBA00022475"/>
    </source>
</evidence>
<feature type="transmembrane region" description="Helical" evidence="7">
    <location>
        <begin position="304"/>
        <end position="323"/>
    </location>
</feature>
<dbReference type="GO" id="GO:0022857">
    <property type="term" value="F:transmembrane transporter activity"/>
    <property type="evidence" value="ECO:0007669"/>
    <property type="project" value="InterPro"/>
</dbReference>
<dbReference type="Proteomes" id="UP000273159">
    <property type="component" value="Unassembled WGS sequence"/>
</dbReference>
<feature type="transmembrane region" description="Helical" evidence="7">
    <location>
        <begin position="275"/>
        <end position="298"/>
    </location>
</feature>
<evidence type="ECO:0000313" key="9">
    <source>
        <dbReference type="EMBL" id="RKO24470.1"/>
    </source>
</evidence>
<name>A0A3B0FX19_PSEPS</name>
<accession>A0A3B0FX19</accession>
<dbReference type="PROSITE" id="PS50850">
    <property type="entry name" value="MFS"/>
    <property type="match status" value="1"/>
</dbReference>
<reference evidence="9 10" key="1">
    <citation type="submission" date="2018-10" db="EMBL/GenBank/DDBJ databases">
        <title>Genome-guide identification and characterization of bacteria that degrade polycyclic aromatic hydrocarbons and resist hexavalent chromium simultaneously.</title>
        <authorList>
            <person name="Feng H."/>
        </authorList>
    </citation>
    <scope>NUCLEOTIDE SEQUENCE [LARGE SCALE GENOMIC DNA]</scope>
    <source>
        <strain evidence="9 10">J015</strain>
    </source>
</reference>
<evidence type="ECO:0000256" key="7">
    <source>
        <dbReference type="SAM" id="Phobius"/>
    </source>
</evidence>
<dbReference type="Pfam" id="PF07690">
    <property type="entry name" value="MFS_1"/>
    <property type="match status" value="2"/>
</dbReference>
<evidence type="ECO:0000259" key="8">
    <source>
        <dbReference type="PROSITE" id="PS50850"/>
    </source>
</evidence>
<evidence type="ECO:0000256" key="2">
    <source>
        <dbReference type="ARBA" id="ARBA00022448"/>
    </source>
</evidence>
<dbReference type="GO" id="GO:0005886">
    <property type="term" value="C:plasma membrane"/>
    <property type="evidence" value="ECO:0007669"/>
    <property type="project" value="UniProtKB-SubCell"/>
</dbReference>
<comment type="caution">
    <text evidence="9">The sequence shown here is derived from an EMBL/GenBank/DDBJ whole genome shotgun (WGS) entry which is preliminary data.</text>
</comment>
<dbReference type="PANTHER" id="PTHR42718">
    <property type="entry name" value="MAJOR FACILITATOR SUPERFAMILY MULTIDRUG TRANSPORTER MFSC"/>
    <property type="match status" value="1"/>
</dbReference>
<dbReference type="EMBL" id="RBNH01000006">
    <property type="protein sequence ID" value="RKO24470.1"/>
    <property type="molecule type" value="Genomic_DNA"/>
</dbReference>
<feature type="domain" description="Major facilitator superfamily (MFS) profile" evidence="8">
    <location>
        <begin position="21"/>
        <end position="466"/>
    </location>
</feature>
<keyword evidence="3" id="KW-1003">Cell membrane</keyword>
<feature type="transmembrane region" description="Helical" evidence="7">
    <location>
        <begin position="63"/>
        <end position="80"/>
    </location>
</feature>
<dbReference type="PANTHER" id="PTHR42718:SF46">
    <property type="entry name" value="BLR6921 PROTEIN"/>
    <property type="match status" value="1"/>
</dbReference>
<dbReference type="InterPro" id="IPR036259">
    <property type="entry name" value="MFS_trans_sf"/>
</dbReference>
<reference evidence="10" key="2">
    <citation type="submission" date="2018-10" db="EMBL/GenBank/DDBJ databases">
        <authorList>
            <person name="Wang Y."/>
            <person name="Wang J."/>
            <person name="Yang X."/>
            <person name="Wang Z."/>
            <person name="Huang Y."/>
        </authorList>
    </citation>
    <scope>NUCLEOTIDE SEQUENCE [LARGE SCALE GENOMIC DNA]</scope>
    <source>
        <strain evidence="10">J015</strain>
    </source>
</reference>
<feature type="transmembrane region" description="Helical" evidence="7">
    <location>
        <begin position="234"/>
        <end position="254"/>
    </location>
</feature>
<feature type="transmembrane region" description="Helical" evidence="7">
    <location>
        <begin position="443"/>
        <end position="461"/>
    </location>
</feature>
<dbReference type="InterPro" id="IPR011701">
    <property type="entry name" value="MFS"/>
</dbReference>
<proteinExistence type="predicted"/>
<dbReference type="InterPro" id="IPR020846">
    <property type="entry name" value="MFS_dom"/>
</dbReference>
<feature type="transmembrane region" description="Helical" evidence="7">
    <location>
        <begin position="399"/>
        <end position="423"/>
    </location>
</feature>
<feature type="transmembrane region" description="Helical" evidence="7">
    <location>
        <begin position="173"/>
        <end position="196"/>
    </location>
</feature>
<keyword evidence="6 7" id="KW-0472">Membrane</keyword>
<gene>
    <name evidence="9" type="ORF">D7Z96_08520</name>
</gene>
<evidence type="ECO:0000256" key="5">
    <source>
        <dbReference type="ARBA" id="ARBA00022989"/>
    </source>
</evidence>
<comment type="subcellular location">
    <subcellularLocation>
        <location evidence="1">Cell membrane</location>
        <topology evidence="1">Multi-pass membrane protein</topology>
    </subcellularLocation>
</comment>
<dbReference type="RefSeq" id="WP_120692203.1">
    <property type="nucleotide sequence ID" value="NZ_RBNH01000006.1"/>
</dbReference>
<keyword evidence="2" id="KW-0813">Transport</keyword>
<feature type="transmembrane region" description="Helical" evidence="7">
    <location>
        <begin position="87"/>
        <end position="106"/>
    </location>
</feature>
<feature type="transmembrane region" description="Helical" evidence="7">
    <location>
        <begin position="208"/>
        <end position="228"/>
    </location>
</feature>
<feature type="transmembrane region" description="Helical" evidence="7">
    <location>
        <begin position="335"/>
        <end position="358"/>
    </location>
</feature>
<dbReference type="Gene3D" id="1.20.1250.20">
    <property type="entry name" value="MFS general substrate transporter like domains"/>
    <property type="match status" value="1"/>
</dbReference>
<evidence type="ECO:0000256" key="1">
    <source>
        <dbReference type="ARBA" id="ARBA00004651"/>
    </source>
</evidence>
<keyword evidence="5 7" id="KW-1133">Transmembrane helix</keyword>
<evidence type="ECO:0000256" key="6">
    <source>
        <dbReference type="ARBA" id="ARBA00023136"/>
    </source>
</evidence>
<sequence>MAASNQVADGAGTVEVWNPRLALLVAATFFMEFLDGTVLTTAIPNISADFGVPAADVNITMTAYLLTVAVGIPISGWLAERFGARRVFCLAIAVFTVASLACSLSQDLSMLTLSRVVQGAGGAMMVPVGTLLVLRGTPKSELLRATAFLVWPGLLAPVLAPLVGGALTTYLSWHWIFLINLPLGAAALIAAFRLVPSTAGDTGRRLDWPGLVLITVGVGALVVGLEMASTHPDVPWAGISAALGAASVAAAVLWMRRAANPLFDLSVFQTRTFRAMATGGFIYRLTISSVPFLLPLMFQTGFGWSPLHAGFMVAAVFVGNIGIKPATTPLIRRFGFKPMLVFASLASAVTFALCALLTAETPQALTFALLVCSGAFRSIGFSAYASVQYADIVPSQLTSANTVSATLVQLAHGAGIAVAALLIRALDGFSGFPGDSAGPFRGAFLAMAALMLASTVDSLLLSRHAGAEVSRTRTRPA</sequence>
<dbReference type="SUPFAM" id="SSF103473">
    <property type="entry name" value="MFS general substrate transporter"/>
    <property type="match status" value="1"/>
</dbReference>
<dbReference type="Gene3D" id="1.20.1720.10">
    <property type="entry name" value="Multidrug resistance protein D"/>
    <property type="match status" value="1"/>
</dbReference>
<feature type="transmembrane region" description="Helical" evidence="7">
    <location>
        <begin position="364"/>
        <end position="387"/>
    </location>
</feature>
<dbReference type="AlphaFoldDB" id="A0A3B0FX19"/>
<evidence type="ECO:0000313" key="10">
    <source>
        <dbReference type="Proteomes" id="UP000273159"/>
    </source>
</evidence>
<protein>
    <submittedName>
        <fullName evidence="9">MFS transporter</fullName>
    </submittedName>
</protein>